<name>E0U769_GLOV7</name>
<feature type="compositionally biased region" description="Basic and acidic residues" evidence="1">
    <location>
        <begin position="19"/>
        <end position="36"/>
    </location>
</feature>
<dbReference type="PANTHER" id="PTHR39441">
    <property type="entry name" value="DUF2252 DOMAIN-CONTAINING PROTEIN"/>
    <property type="match status" value="1"/>
</dbReference>
<organism evidence="2 3">
    <name type="scientific">Gloeothece verrucosa (strain PCC 7822)</name>
    <name type="common">Cyanothece sp. (strain PCC 7822)</name>
    <dbReference type="NCBI Taxonomy" id="497965"/>
    <lineage>
        <taxon>Bacteria</taxon>
        <taxon>Bacillati</taxon>
        <taxon>Cyanobacteriota</taxon>
        <taxon>Cyanophyceae</taxon>
        <taxon>Oscillatoriophycideae</taxon>
        <taxon>Chroococcales</taxon>
        <taxon>Aphanothecaceae</taxon>
        <taxon>Gloeothece</taxon>
        <taxon>Gloeothece verrucosa</taxon>
    </lineage>
</organism>
<evidence type="ECO:0008006" key="4">
    <source>
        <dbReference type="Google" id="ProtNLM"/>
    </source>
</evidence>
<protein>
    <recommendedName>
        <fullName evidence="4">DUF2252 domain-containing protein</fullName>
    </recommendedName>
</protein>
<dbReference type="InterPro" id="IPR018721">
    <property type="entry name" value="DUF2252"/>
</dbReference>
<dbReference type="PANTHER" id="PTHR39441:SF1">
    <property type="entry name" value="DUF2252 DOMAIN-CONTAINING PROTEIN"/>
    <property type="match status" value="1"/>
</dbReference>
<gene>
    <name evidence="2" type="ordered locus">Cyan7822_5346</name>
</gene>
<feature type="region of interest" description="Disordered" evidence="1">
    <location>
        <begin position="1"/>
        <end position="52"/>
    </location>
</feature>
<evidence type="ECO:0000313" key="3">
    <source>
        <dbReference type="Proteomes" id="UP000008206"/>
    </source>
</evidence>
<keyword evidence="3" id="KW-1185">Reference proteome</keyword>
<dbReference type="eggNOG" id="COG4320">
    <property type="taxonomic scope" value="Bacteria"/>
</dbReference>
<dbReference type="Pfam" id="PF10009">
    <property type="entry name" value="DUF2252"/>
    <property type="match status" value="1"/>
</dbReference>
<evidence type="ECO:0000256" key="1">
    <source>
        <dbReference type="SAM" id="MobiDB-lite"/>
    </source>
</evidence>
<dbReference type="HOGENOM" id="CLU_032121_0_0_3"/>
<dbReference type="RefSeq" id="WP_013325263.1">
    <property type="nucleotide sequence ID" value="NC_014501.1"/>
</dbReference>
<dbReference type="EMBL" id="CP002198">
    <property type="protein sequence ID" value="ADN17225.1"/>
    <property type="molecule type" value="Genomic_DNA"/>
</dbReference>
<dbReference type="OrthoDB" id="1491115at2"/>
<sequence>MNMQLETPILSPSSSRLSSRSERIAIGKNLRSEVPRSSHASWQPPDNRRDPIDILEESNQGRLSELTPIRYGRMLRSPFTFLRGSAALMAYDLASTPSTKIQVQACGDCHLLNFGLFATPERNLVFDINDFDETHPAPWEWDLKRLAVSFVIAGRDNQLSDLDCQDLAIECVRSYREHLREYSEMSPLEVWYNRLDIEKVIEMSPDEQTRKRREKCAEKARQRVIEHLFPKITSPVGGQYRFADQPPLLYHIHEEDWKERVEEALAEYRQSLSDERKVLFDRYQWQDIAIKVVGIGSIGTRCFIVLFFSPENHPLILQFKEARPSVLEPYTDKSKYDNHGQRVVIGQRLMQSSSDIFLGWTRSRRGYDFYVRQLRDMKFSFPLEQIPAIQLKRYAGFCGWTLARAHAKSGDSAMISGYLGKGNQFDRAMGDFALAYADQTERDHAALVKAVKMGRIEAAIKEDL</sequence>
<reference evidence="3" key="1">
    <citation type="journal article" date="2011" name="MBio">
        <title>Novel metabolic attributes of the genus Cyanothece, comprising a group of unicellular nitrogen-fixing Cyanobacteria.</title>
        <authorList>
            <person name="Bandyopadhyay A."/>
            <person name="Elvitigala T."/>
            <person name="Welsh E."/>
            <person name="Stockel J."/>
            <person name="Liberton M."/>
            <person name="Min H."/>
            <person name="Sherman L.A."/>
            <person name="Pakrasi H.B."/>
        </authorList>
    </citation>
    <scope>NUCLEOTIDE SEQUENCE [LARGE SCALE GENOMIC DNA]</scope>
    <source>
        <strain evidence="3">PCC 7822</strain>
    </source>
</reference>
<dbReference type="STRING" id="497965.Cyan7822_5346"/>
<evidence type="ECO:0000313" key="2">
    <source>
        <dbReference type="EMBL" id="ADN17225.1"/>
    </source>
</evidence>
<accession>E0U769</accession>
<proteinExistence type="predicted"/>
<dbReference type="AlphaFoldDB" id="E0U769"/>
<dbReference type="Proteomes" id="UP000008206">
    <property type="component" value="Chromosome"/>
</dbReference>
<dbReference type="KEGG" id="cyj:Cyan7822_5346"/>